<gene>
    <name evidence="1" type="ORF">CRP01_30840</name>
</gene>
<name>A0A2D0N266_FLAN2</name>
<keyword evidence="2" id="KW-1185">Reference proteome</keyword>
<accession>A0A2D0N266</accession>
<dbReference type="EMBL" id="PDUD01000038">
    <property type="protein sequence ID" value="PHN02595.1"/>
    <property type="molecule type" value="Genomic_DNA"/>
</dbReference>
<evidence type="ECO:0008006" key="3">
    <source>
        <dbReference type="Google" id="ProtNLM"/>
    </source>
</evidence>
<dbReference type="AlphaFoldDB" id="A0A2D0N266"/>
<evidence type="ECO:0000313" key="2">
    <source>
        <dbReference type="Proteomes" id="UP000223913"/>
    </source>
</evidence>
<proteinExistence type="predicted"/>
<organism evidence="1 2">
    <name type="scientific">Flavilitoribacter nigricans (strain ATCC 23147 / DSM 23189 / NBRC 102662 / NCIMB 1420 / SS-2)</name>
    <name type="common">Lewinella nigricans</name>
    <dbReference type="NCBI Taxonomy" id="1122177"/>
    <lineage>
        <taxon>Bacteria</taxon>
        <taxon>Pseudomonadati</taxon>
        <taxon>Bacteroidota</taxon>
        <taxon>Saprospiria</taxon>
        <taxon>Saprospirales</taxon>
        <taxon>Lewinellaceae</taxon>
        <taxon>Flavilitoribacter</taxon>
    </lineage>
</organism>
<comment type="caution">
    <text evidence="1">The sequence shown here is derived from an EMBL/GenBank/DDBJ whole genome shotgun (WGS) entry which is preliminary data.</text>
</comment>
<dbReference type="Proteomes" id="UP000223913">
    <property type="component" value="Unassembled WGS sequence"/>
</dbReference>
<evidence type="ECO:0000313" key="1">
    <source>
        <dbReference type="EMBL" id="PHN02595.1"/>
    </source>
</evidence>
<protein>
    <recommendedName>
        <fullName evidence="3">Tetratricopeptide repeat protein</fullName>
    </recommendedName>
</protein>
<reference evidence="1 2" key="1">
    <citation type="submission" date="2017-10" db="EMBL/GenBank/DDBJ databases">
        <title>The draft genome sequence of Lewinella nigricans NBRC 102662.</title>
        <authorList>
            <person name="Wang K."/>
        </authorList>
    </citation>
    <scope>NUCLEOTIDE SEQUENCE [LARGE SCALE GENOMIC DNA]</scope>
    <source>
        <strain evidence="1 2">NBRC 102662</strain>
    </source>
</reference>
<sequence>MEQVDLLGSEGKDASKVSEFYEALLDGRFDDDDDAADYFFDADRNHSSYQKLKSRTKSTLLNHVFFLNENNSDFSNRQRAYFRCYRYWAASKILWGLYGRQIGSNIAEKVLKQAKFFDFSDIVMDVAKNLRITYGTREGNQKRFDEYNQLYKKYHQINYYEDLAEEYYTELSMGLVKEKGIDRERHLKAKAYYAELEEVMQKYDAYRLHLSGNLIRIIAHTSVNDYENTIRICEEAITFFEKKKYAAHLPLQVFYYQLIVCHTQLKQYNAGKKAAEKCLDLLEEGSFNWFKYQELYFILSTHTQNYQQAYRVFLNTVNHRQYDKLPANMKEIWNIFEAFLQALYHLEKVKEEDGNDHLSKFRYGRFINATPHLNRDKRGMNIPILVAQILTLIIHRKYTRAIERIEAIEKYCSRYLTKDDTYRSNCFIKMLLQIPANNFHRVAVERKTAKYLKKLRSVPLDMAKQTHEIEIIPYEELWTMVISSLDTSFRSGKSRKERSFAGRKSRAASS</sequence>